<evidence type="ECO:0000256" key="2">
    <source>
        <dbReference type="NCBIfam" id="TIGR02223"/>
    </source>
</evidence>
<gene>
    <name evidence="1 5" type="primary">ftsN</name>
    <name evidence="5" type="ORF">GRH90_19205</name>
</gene>
<dbReference type="PROSITE" id="PS51724">
    <property type="entry name" value="SPOR"/>
    <property type="match status" value="1"/>
</dbReference>
<dbReference type="AlphaFoldDB" id="A0A845SQK1"/>
<dbReference type="Proteomes" id="UP000461443">
    <property type="component" value="Unassembled WGS sequence"/>
</dbReference>
<dbReference type="EMBL" id="WUBS01000014">
    <property type="protein sequence ID" value="NDL64868.1"/>
    <property type="molecule type" value="Genomic_DNA"/>
</dbReference>
<comment type="function">
    <text evidence="1">Essential cell division protein that activates septal peptidoglycan synthesis and constriction of the cell. Acts on both sides of the membrane, via interaction with FtsA in the cytoplasm and interaction with the FtsQBL complex in the periplasm. These interactions may induce a conformational switch in both FtsA and FtsQBL, leading to septal peptidoglycan synthesis by FtsI and associated synthases.</text>
</comment>
<protein>
    <recommendedName>
        <fullName evidence="1 2">Cell division protein FtsN</fullName>
    </recommendedName>
</protein>
<feature type="compositionally biased region" description="Polar residues" evidence="3">
    <location>
        <begin position="146"/>
        <end position="163"/>
    </location>
</feature>
<dbReference type="InterPro" id="IPR011930">
    <property type="entry name" value="FtsN"/>
</dbReference>
<evidence type="ECO:0000256" key="3">
    <source>
        <dbReference type="SAM" id="MobiDB-lite"/>
    </source>
</evidence>
<dbReference type="GO" id="GO:0005886">
    <property type="term" value="C:plasma membrane"/>
    <property type="evidence" value="ECO:0007669"/>
    <property type="project" value="UniProtKB-SubCell"/>
</dbReference>
<feature type="region of interest" description="Disordered" evidence="3">
    <location>
        <begin position="1"/>
        <end position="29"/>
    </location>
</feature>
<dbReference type="Pfam" id="PF05036">
    <property type="entry name" value="SPOR"/>
    <property type="match status" value="1"/>
</dbReference>
<name>A0A845SQK1_9GAMM</name>
<keyword evidence="1 5" id="KW-0132">Cell division</keyword>
<organism evidence="5 6">
    <name type="scientific">Acerihabitans arboris</name>
    <dbReference type="NCBI Taxonomy" id="2691583"/>
    <lineage>
        <taxon>Bacteria</taxon>
        <taxon>Pseudomonadati</taxon>
        <taxon>Pseudomonadota</taxon>
        <taxon>Gammaproteobacteria</taxon>
        <taxon>Enterobacterales</taxon>
        <taxon>Pectobacteriaceae</taxon>
        <taxon>Acerihabitans</taxon>
    </lineage>
</organism>
<feature type="domain" description="SPOR" evidence="4">
    <location>
        <begin position="264"/>
        <end position="339"/>
    </location>
</feature>
<keyword evidence="1" id="KW-0717">Septation</keyword>
<feature type="compositionally biased region" description="Low complexity" evidence="3">
    <location>
        <begin position="189"/>
        <end position="201"/>
    </location>
</feature>
<comment type="similarity">
    <text evidence="1">Belongs to the FtsN family.</text>
</comment>
<dbReference type="InterPro" id="IPR007730">
    <property type="entry name" value="SPOR-like_dom"/>
</dbReference>
<feature type="transmembrane region" description="Helical" evidence="1">
    <location>
        <begin position="33"/>
        <end position="53"/>
    </location>
</feature>
<feature type="compositionally biased region" description="Basic residues" evidence="3">
    <location>
        <begin position="12"/>
        <end position="26"/>
    </location>
</feature>
<comment type="subcellular location">
    <subcellularLocation>
        <location evidence="1">Cell inner membrane</location>
        <topology evidence="1">Single-pass type II membrane protein</topology>
    </subcellularLocation>
    <text evidence="1">Localizes to the septum. Localizes to the midcell via interaction with the early cell division protein FtsA and via the periplasmic SPOR domain.</text>
</comment>
<keyword evidence="1" id="KW-0997">Cell inner membrane</keyword>
<comment type="subunit">
    <text evidence="1">Interacts with FtsA via its N-terminal cytoplasmic domain.</text>
</comment>
<comment type="caution">
    <text evidence="5">The sequence shown here is derived from an EMBL/GenBank/DDBJ whole genome shotgun (WGS) entry which is preliminary data.</text>
</comment>
<dbReference type="NCBIfam" id="TIGR02223">
    <property type="entry name" value="ftsN"/>
    <property type="match status" value="1"/>
</dbReference>
<dbReference type="RefSeq" id="WP_162367570.1">
    <property type="nucleotide sequence ID" value="NZ_WUBS01000014.1"/>
</dbReference>
<dbReference type="HAMAP" id="MF_02039">
    <property type="entry name" value="FtsN_entero"/>
    <property type="match status" value="1"/>
</dbReference>
<accession>A0A845SQK1</accession>
<feature type="disulfide bond" evidence="1">
    <location>
        <begin position="274"/>
        <end position="334"/>
    </location>
</feature>
<dbReference type="GO" id="GO:0043093">
    <property type="term" value="P:FtsZ-dependent cytokinesis"/>
    <property type="evidence" value="ECO:0007669"/>
    <property type="project" value="UniProtKB-UniRule"/>
</dbReference>
<dbReference type="InterPro" id="IPR036680">
    <property type="entry name" value="SPOR-like_sf"/>
</dbReference>
<keyword evidence="1" id="KW-1003">Cell membrane</keyword>
<dbReference type="GO" id="GO:0042834">
    <property type="term" value="F:peptidoglycan binding"/>
    <property type="evidence" value="ECO:0007669"/>
    <property type="project" value="InterPro"/>
</dbReference>
<keyword evidence="1" id="KW-0472">Membrane</keyword>
<keyword evidence="1" id="KW-1015">Disulfide bond</keyword>
<evidence type="ECO:0000313" key="6">
    <source>
        <dbReference type="Proteomes" id="UP000461443"/>
    </source>
</evidence>
<feature type="region of interest" description="Disordered" evidence="3">
    <location>
        <begin position="146"/>
        <end position="268"/>
    </location>
</feature>
<keyword evidence="1" id="KW-0131">Cell cycle</keyword>
<evidence type="ECO:0000259" key="4">
    <source>
        <dbReference type="PROSITE" id="PS51724"/>
    </source>
</evidence>
<dbReference type="InterPro" id="IPR052521">
    <property type="entry name" value="Cell_div_SPOR-domain"/>
</dbReference>
<dbReference type="Gene3D" id="3.30.70.1070">
    <property type="entry name" value="Sporulation related repeat"/>
    <property type="match status" value="1"/>
</dbReference>
<keyword evidence="6" id="KW-1185">Reference proteome</keyword>
<evidence type="ECO:0000313" key="5">
    <source>
        <dbReference type="EMBL" id="NDL64868.1"/>
    </source>
</evidence>
<sequence length="341" mass="37407">MAQRDYVGRGRTNTRRKKTNSRKKRTSSGISKTMIALAVAVLITFIGGLYFIAHNKTEEAVILPSHGNHTSNGLPPKPEERWRYIKELENRQIGVQTPTEPTAGGEVQTPAQLTDEQRQLLEQMQADMRQQPTHLNEVPYNDQVKTSAANHARSQQNQPSFQTAPAPRQTLGGTTPVQPRQVFTAPVEQQQPRQAPAAQPVQQPPRQAPAAQPVQQQPRQAPAAQPVQQQPRQAPVTAIEPAPQPKAEARAEPKAETKTDKEPKEKSQRWLIQCGSFKTMDQAESIRAQLAFGGVESRITTSGGWNRVMLGPYPTRAGADKSLQNLRASGVSNCIPIASGG</sequence>
<keyword evidence="1" id="KW-0812">Transmembrane</keyword>
<feature type="compositionally biased region" description="Basic and acidic residues" evidence="3">
    <location>
        <begin position="247"/>
        <end position="268"/>
    </location>
</feature>
<evidence type="ECO:0000256" key="1">
    <source>
        <dbReference type="HAMAP-Rule" id="MF_02039"/>
    </source>
</evidence>
<dbReference type="GO" id="GO:0032153">
    <property type="term" value="C:cell division site"/>
    <property type="evidence" value="ECO:0007669"/>
    <property type="project" value="UniProtKB-UniRule"/>
</dbReference>
<dbReference type="SUPFAM" id="SSF110997">
    <property type="entry name" value="Sporulation related repeat"/>
    <property type="match status" value="1"/>
</dbReference>
<dbReference type="PANTHER" id="PTHR38687">
    <property type="entry name" value="CELL DIVISION PROTEIN DEDD-RELATED"/>
    <property type="match status" value="1"/>
</dbReference>
<reference evidence="5 6" key="2">
    <citation type="submission" date="2020-02" db="EMBL/GenBank/DDBJ databases">
        <title>The new genus of Enterobacteriales.</title>
        <authorList>
            <person name="Kim I.S."/>
        </authorList>
    </citation>
    <scope>NUCLEOTIDE SEQUENCE [LARGE SCALE GENOMIC DNA]</scope>
    <source>
        <strain evidence="5 6">SAP-6</strain>
    </source>
</reference>
<reference evidence="5 6" key="1">
    <citation type="submission" date="2019-12" db="EMBL/GenBank/DDBJ databases">
        <authorList>
            <person name="Lee S.D."/>
        </authorList>
    </citation>
    <scope>NUCLEOTIDE SEQUENCE [LARGE SCALE GENOMIC DNA]</scope>
    <source>
        <strain evidence="5 6">SAP-6</strain>
    </source>
</reference>
<keyword evidence="1" id="KW-1133">Transmembrane helix</keyword>
<dbReference type="GO" id="GO:0000917">
    <property type="term" value="P:division septum assembly"/>
    <property type="evidence" value="ECO:0007669"/>
    <property type="project" value="UniProtKB-KW"/>
</dbReference>
<proteinExistence type="inferred from homology"/>
<feature type="compositionally biased region" description="Low complexity" evidence="3">
    <location>
        <begin position="208"/>
        <end position="236"/>
    </location>
</feature>
<dbReference type="PANTHER" id="PTHR38687:SF2">
    <property type="entry name" value="CELL DIVISION PROTEIN FTSN"/>
    <property type="match status" value="1"/>
</dbReference>